<evidence type="ECO:0000256" key="2">
    <source>
        <dbReference type="ARBA" id="ARBA00023015"/>
    </source>
</evidence>
<evidence type="ECO:0000259" key="5">
    <source>
        <dbReference type="PROSITE" id="PS50931"/>
    </source>
</evidence>
<dbReference type="Gene3D" id="3.40.190.290">
    <property type="match status" value="1"/>
</dbReference>
<evidence type="ECO:0000313" key="6">
    <source>
        <dbReference type="EMBL" id="GEP10484.1"/>
    </source>
</evidence>
<comment type="caution">
    <text evidence="6">The sequence shown here is derived from an EMBL/GenBank/DDBJ whole genome shotgun (WGS) entry which is preliminary data.</text>
</comment>
<reference evidence="6 7" key="1">
    <citation type="submission" date="2019-07" db="EMBL/GenBank/DDBJ databases">
        <title>Whole genome shotgun sequence of Methylobacterium gnaphalii NBRC 107716.</title>
        <authorList>
            <person name="Hosoyama A."/>
            <person name="Uohara A."/>
            <person name="Ohji S."/>
            <person name="Ichikawa N."/>
        </authorList>
    </citation>
    <scope>NUCLEOTIDE SEQUENCE [LARGE SCALE GENOMIC DNA]</scope>
    <source>
        <strain evidence="6 7">NBRC 107716</strain>
    </source>
</reference>
<dbReference type="AlphaFoldDB" id="A0A512JKK3"/>
<dbReference type="Pfam" id="PF03466">
    <property type="entry name" value="LysR_substrate"/>
    <property type="match status" value="1"/>
</dbReference>
<organism evidence="6 7">
    <name type="scientific">Methylobacterium gnaphalii</name>
    <dbReference type="NCBI Taxonomy" id="1010610"/>
    <lineage>
        <taxon>Bacteria</taxon>
        <taxon>Pseudomonadati</taxon>
        <taxon>Pseudomonadota</taxon>
        <taxon>Alphaproteobacteria</taxon>
        <taxon>Hyphomicrobiales</taxon>
        <taxon>Methylobacteriaceae</taxon>
        <taxon>Methylobacterium</taxon>
    </lineage>
</organism>
<evidence type="ECO:0000313" key="7">
    <source>
        <dbReference type="Proteomes" id="UP000321750"/>
    </source>
</evidence>
<dbReference type="GO" id="GO:0003700">
    <property type="term" value="F:DNA-binding transcription factor activity"/>
    <property type="evidence" value="ECO:0007669"/>
    <property type="project" value="InterPro"/>
</dbReference>
<dbReference type="Gene3D" id="1.10.10.10">
    <property type="entry name" value="Winged helix-like DNA-binding domain superfamily/Winged helix DNA-binding domain"/>
    <property type="match status" value="1"/>
</dbReference>
<dbReference type="Proteomes" id="UP000321750">
    <property type="component" value="Unassembled WGS sequence"/>
</dbReference>
<dbReference type="GO" id="GO:0043565">
    <property type="term" value="F:sequence-specific DNA binding"/>
    <property type="evidence" value="ECO:0007669"/>
    <property type="project" value="TreeGrafter"/>
</dbReference>
<comment type="similarity">
    <text evidence="1">Belongs to the LysR transcriptional regulatory family.</text>
</comment>
<dbReference type="RefSeq" id="WP_174804578.1">
    <property type="nucleotide sequence ID" value="NZ_BJZV01000011.1"/>
</dbReference>
<name>A0A512JKK3_9HYPH</name>
<feature type="domain" description="HTH lysR-type" evidence="5">
    <location>
        <begin position="3"/>
        <end position="60"/>
    </location>
</feature>
<dbReference type="SUPFAM" id="SSF46785">
    <property type="entry name" value="Winged helix' DNA-binding domain"/>
    <property type="match status" value="1"/>
</dbReference>
<keyword evidence="4" id="KW-0804">Transcription</keyword>
<dbReference type="EMBL" id="BJZV01000011">
    <property type="protein sequence ID" value="GEP10484.1"/>
    <property type="molecule type" value="Genomic_DNA"/>
</dbReference>
<dbReference type="SUPFAM" id="SSF53850">
    <property type="entry name" value="Periplasmic binding protein-like II"/>
    <property type="match status" value="1"/>
</dbReference>
<evidence type="ECO:0000256" key="1">
    <source>
        <dbReference type="ARBA" id="ARBA00009437"/>
    </source>
</evidence>
<keyword evidence="3" id="KW-0238">DNA-binding</keyword>
<evidence type="ECO:0000256" key="4">
    <source>
        <dbReference type="ARBA" id="ARBA00023163"/>
    </source>
</evidence>
<dbReference type="PROSITE" id="PS50931">
    <property type="entry name" value="HTH_LYSR"/>
    <property type="match status" value="1"/>
</dbReference>
<evidence type="ECO:0000256" key="3">
    <source>
        <dbReference type="ARBA" id="ARBA00023125"/>
    </source>
</evidence>
<dbReference type="Pfam" id="PF00126">
    <property type="entry name" value="HTH_1"/>
    <property type="match status" value="1"/>
</dbReference>
<dbReference type="InterPro" id="IPR036390">
    <property type="entry name" value="WH_DNA-bd_sf"/>
</dbReference>
<accession>A0A512JKK3</accession>
<dbReference type="PANTHER" id="PTHR30537:SF3">
    <property type="entry name" value="TRANSCRIPTIONAL REGULATORY PROTEIN"/>
    <property type="match status" value="1"/>
</dbReference>
<dbReference type="GO" id="GO:0006351">
    <property type="term" value="P:DNA-templated transcription"/>
    <property type="evidence" value="ECO:0007669"/>
    <property type="project" value="TreeGrafter"/>
</dbReference>
<dbReference type="InterPro" id="IPR005119">
    <property type="entry name" value="LysR_subst-bd"/>
</dbReference>
<protein>
    <submittedName>
        <fullName evidence="6">LysR family transcriptional regulator</fullName>
    </submittedName>
</protein>
<keyword evidence="2" id="KW-0805">Transcription regulation</keyword>
<sequence>MSLPWDDFRLVKAIADCGGLTHAAAHLGINHSTAFRRLAAVEAALNAQLFERSRSGYVPTPAGLAMVEAAERMETDVARFGREVLGHTLTPSGELRITAPVGFVTDLLMPFFAQFRETYPEVRLDVVMSEDALNLSRRDADVAIRATGNPPINLVGRRLSGIAWAVYGRRDRLLDNAYRTRWVTPGPQVADGRFTRFLQAREDVNEIALQLNAVMGLREAVLSGIGVGLLPCYMGDRCPELRRLEDPDPGVASDLWLLTHPDLRHAMRVRAFMDFMAEAILPMRRAFEGIIDARPKAATPTP</sequence>
<keyword evidence="7" id="KW-1185">Reference proteome</keyword>
<gene>
    <name evidence="6" type="ORF">MGN01_23290</name>
</gene>
<dbReference type="InterPro" id="IPR058163">
    <property type="entry name" value="LysR-type_TF_proteobact-type"/>
</dbReference>
<dbReference type="InterPro" id="IPR000847">
    <property type="entry name" value="LysR_HTH_N"/>
</dbReference>
<dbReference type="InterPro" id="IPR036388">
    <property type="entry name" value="WH-like_DNA-bd_sf"/>
</dbReference>
<dbReference type="PANTHER" id="PTHR30537">
    <property type="entry name" value="HTH-TYPE TRANSCRIPTIONAL REGULATOR"/>
    <property type="match status" value="1"/>
</dbReference>
<proteinExistence type="inferred from homology"/>